<dbReference type="PANTHER" id="PTHR47683">
    <property type="entry name" value="PSEUDOURIDINE SYNTHASE FAMILY PROTEIN-RELATED"/>
    <property type="match status" value="1"/>
</dbReference>
<dbReference type="SMART" id="SM00363">
    <property type="entry name" value="S4"/>
    <property type="match status" value="1"/>
</dbReference>
<keyword evidence="4" id="KW-0694">RNA-binding</keyword>
<evidence type="ECO:0000313" key="7">
    <source>
        <dbReference type="EMBL" id="ROR93490.1"/>
    </source>
</evidence>
<dbReference type="InterPro" id="IPR036986">
    <property type="entry name" value="S4_RNA-bd_sf"/>
</dbReference>
<dbReference type="Gene3D" id="3.10.290.10">
    <property type="entry name" value="RNA-binding S4 domain"/>
    <property type="match status" value="1"/>
</dbReference>
<gene>
    <name evidence="7" type="ORF">EDD28_2904</name>
</gene>
<keyword evidence="3 5" id="KW-0413">Isomerase</keyword>
<dbReference type="Pfam" id="PF01479">
    <property type="entry name" value="S4"/>
    <property type="match status" value="1"/>
</dbReference>
<dbReference type="CDD" id="cd00165">
    <property type="entry name" value="S4"/>
    <property type="match status" value="1"/>
</dbReference>
<dbReference type="FunFam" id="3.10.290.10:FF:000003">
    <property type="entry name" value="Pseudouridine synthase"/>
    <property type="match status" value="1"/>
</dbReference>
<dbReference type="Proteomes" id="UP000275356">
    <property type="component" value="Unassembled WGS sequence"/>
</dbReference>
<dbReference type="NCBIfam" id="TIGR00093">
    <property type="entry name" value="pseudouridine synthase"/>
    <property type="match status" value="1"/>
</dbReference>
<feature type="domain" description="RNA-binding S4" evidence="6">
    <location>
        <begin position="13"/>
        <end position="73"/>
    </location>
</feature>
<evidence type="ECO:0000256" key="3">
    <source>
        <dbReference type="ARBA" id="ARBA00023235"/>
    </source>
</evidence>
<dbReference type="InterPro" id="IPR018496">
    <property type="entry name" value="PsdUridine_synth_RsuA/RluB_CS"/>
</dbReference>
<dbReference type="InterPro" id="IPR006145">
    <property type="entry name" value="PsdUridine_synth_RsuA/RluA"/>
</dbReference>
<dbReference type="CDD" id="cd02870">
    <property type="entry name" value="PseudoU_synth_RsuA_like"/>
    <property type="match status" value="1"/>
</dbReference>
<dbReference type="Pfam" id="PF00849">
    <property type="entry name" value="PseudoU_synth_2"/>
    <property type="match status" value="1"/>
</dbReference>
<dbReference type="PROSITE" id="PS01149">
    <property type="entry name" value="PSI_RSU"/>
    <property type="match status" value="1"/>
</dbReference>
<dbReference type="Gene3D" id="3.30.2350.10">
    <property type="entry name" value="Pseudouridine synthase"/>
    <property type="match status" value="1"/>
</dbReference>
<evidence type="ECO:0000256" key="4">
    <source>
        <dbReference type="PROSITE-ProRule" id="PRU00182"/>
    </source>
</evidence>
<dbReference type="GO" id="GO:0003723">
    <property type="term" value="F:RNA binding"/>
    <property type="evidence" value="ECO:0007669"/>
    <property type="project" value="UniProtKB-KW"/>
</dbReference>
<reference evidence="7 8" key="1">
    <citation type="submission" date="2018-11" db="EMBL/GenBank/DDBJ databases">
        <title>Sequencing the genomes of 1000 actinobacteria strains.</title>
        <authorList>
            <person name="Klenk H.-P."/>
        </authorList>
    </citation>
    <scope>NUCLEOTIDE SEQUENCE [LARGE SCALE GENOMIC DNA]</scope>
    <source>
        <strain evidence="7 8">DSM 13521</strain>
    </source>
</reference>
<dbReference type="GO" id="GO:0000455">
    <property type="term" value="P:enzyme-directed rRNA pseudouridine synthesis"/>
    <property type="evidence" value="ECO:0007669"/>
    <property type="project" value="UniProtKB-ARBA"/>
</dbReference>
<protein>
    <recommendedName>
        <fullName evidence="5">Pseudouridine synthase</fullName>
        <ecNumber evidence="5">5.4.99.-</ecNumber>
    </recommendedName>
</protein>
<dbReference type="PROSITE" id="PS50889">
    <property type="entry name" value="S4"/>
    <property type="match status" value="1"/>
</dbReference>
<dbReference type="InterPro" id="IPR050343">
    <property type="entry name" value="RsuA_PseudoU_synthase"/>
</dbReference>
<proteinExistence type="inferred from homology"/>
<accession>A0A3N2D136</accession>
<name>A0A3N2D136_9MICO</name>
<dbReference type="SUPFAM" id="SSF55120">
    <property type="entry name" value="Pseudouridine synthase"/>
    <property type="match status" value="1"/>
</dbReference>
<evidence type="ECO:0000259" key="6">
    <source>
        <dbReference type="SMART" id="SM00363"/>
    </source>
</evidence>
<dbReference type="AlphaFoldDB" id="A0A3N2D136"/>
<dbReference type="SUPFAM" id="SSF55174">
    <property type="entry name" value="Alpha-L RNA-binding motif"/>
    <property type="match status" value="1"/>
</dbReference>
<evidence type="ECO:0000256" key="2">
    <source>
        <dbReference type="ARBA" id="ARBA00008348"/>
    </source>
</evidence>
<dbReference type="EMBL" id="RKHQ01000002">
    <property type="protein sequence ID" value="ROR93490.1"/>
    <property type="molecule type" value="Genomic_DNA"/>
</dbReference>
<comment type="catalytic activity">
    <reaction evidence="1">
        <text>a uridine in RNA = a pseudouridine in RNA</text>
        <dbReference type="Rhea" id="RHEA:48348"/>
        <dbReference type="Rhea" id="RHEA-COMP:12068"/>
        <dbReference type="Rhea" id="RHEA-COMP:12069"/>
        <dbReference type="ChEBI" id="CHEBI:65314"/>
        <dbReference type="ChEBI" id="CHEBI:65315"/>
    </reaction>
</comment>
<sequence>MSHVPGMDQPDGVRLQKVMAAAGVASRRVCEDLIAAGRVAVNGEVVHELGRRIDPETDVVHVDGLRVQLVPGHVTVALNKPAGVLSAMSDPQGRPTLEPFVAPYEADGVRLYHVGRLDAETEGLLLLTNDGELAHRLAHPSFEVAKTYVALVAGEVAPGVRRELLRGIELEDGPIAADAVTVRERRRDASIVELTIHSGRNRIVRRMLDAVGHPVRRLTRTAIGPVRLGQLRSGQVRPVEGRELALLQKEVGL</sequence>
<dbReference type="GO" id="GO:0120159">
    <property type="term" value="F:rRNA pseudouridine synthase activity"/>
    <property type="evidence" value="ECO:0007669"/>
    <property type="project" value="UniProtKB-ARBA"/>
</dbReference>
<dbReference type="InterPro" id="IPR000748">
    <property type="entry name" value="PsdUridine_synth_RsuA/RluB/E/F"/>
</dbReference>
<comment type="similarity">
    <text evidence="2 5">Belongs to the pseudouridine synthase RsuA family.</text>
</comment>
<evidence type="ECO:0000313" key="8">
    <source>
        <dbReference type="Proteomes" id="UP000275356"/>
    </source>
</evidence>
<comment type="caution">
    <text evidence="7">The sequence shown here is derived from an EMBL/GenBank/DDBJ whole genome shotgun (WGS) entry which is preliminary data.</text>
</comment>
<dbReference type="InterPro" id="IPR020103">
    <property type="entry name" value="PsdUridine_synth_cat_dom_sf"/>
</dbReference>
<evidence type="ECO:0000256" key="5">
    <source>
        <dbReference type="RuleBase" id="RU003887"/>
    </source>
</evidence>
<dbReference type="PANTHER" id="PTHR47683:SF2">
    <property type="entry name" value="RNA-BINDING S4 DOMAIN-CONTAINING PROTEIN"/>
    <property type="match status" value="1"/>
</dbReference>
<organism evidence="7 8">
    <name type="scientific">Salana multivorans</name>
    <dbReference type="NCBI Taxonomy" id="120377"/>
    <lineage>
        <taxon>Bacteria</taxon>
        <taxon>Bacillati</taxon>
        <taxon>Actinomycetota</taxon>
        <taxon>Actinomycetes</taxon>
        <taxon>Micrococcales</taxon>
        <taxon>Beutenbergiaceae</taxon>
        <taxon>Salana</taxon>
    </lineage>
</organism>
<dbReference type="InterPro" id="IPR002942">
    <property type="entry name" value="S4_RNA-bd"/>
</dbReference>
<dbReference type="EC" id="5.4.99.-" evidence="5"/>
<dbReference type="RefSeq" id="WP_245968093.1">
    <property type="nucleotide sequence ID" value="NZ_CALFQU010000035.1"/>
</dbReference>
<keyword evidence="8" id="KW-1185">Reference proteome</keyword>
<evidence type="ECO:0000256" key="1">
    <source>
        <dbReference type="ARBA" id="ARBA00000073"/>
    </source>
</evidence>